<evidence type="ECO:0000313" key="13">
    <source>
        <dbReference type="WBParaSite" id="PTRK_0000741200.1"/>
    </source>
</evidence>
<evidence type="ECO:0000256" key="5">
    <source>
        <dbReference type="ARBA" id="ARBA00022824"/>
    </source>
</evidence>
<protein>
    <recommendedName>
        <fullName evidence="7">EGF domain-specific O-linked N-acetylglucosamine transferase</fullName>
        <ecNumber evidence="1">2.4.1.255</ecNumber>
    </recommendedName>
    <alternativeName>
        <fullName evidence="8">Extracellular O-linked N-acetylglucosamine transferase</fullName>
    </alternativeName>
</protein>
<keyword evidence="5" id="KW-0256">Endoplasmic reticulum</keyword>
<evidence type="ECO:0000256" key="3">
    <source>
        <dbReference type="ARBA" id="ARBA00022679"/>
    </source>
</evidence>
<reference evidence="13" key="1">
    <citation type="submission" date="2017-02" db="UniProtKB">
        <authorList>
            <consortium name="WormBaseParasite"/>
        </authorList>
    </citation>
    <scope>IDENTIFICATION</scope>
</reference>
<evidence type="ECO:0000313" key="12">
    <source>
        <dbReference type="Proteomes" id="UP000038045"/>
    </source>
</evidence>
<keyword evidence="6" id="KW-0325">Glycoprotein</keyword>
<evidence type="ECO:0000256" key="2">
    <source>
        <dbReference type="ARBA" id="ARBA00022676"/>
    </source>
</evidence>
<organism evidence="12 13">
    <name type="scientific">Parastrongyloides trichosuri</name>
    <name type="common">Possum-specific nematode worm</name>
    <dbReference type="NCBI Taxonomy" id="131310"/>
    <lineage>
        <taxon>Eukaryota</taxon>
        <taxon>Metazoa</taxon>
        <taxon>Ecdysozoa</taxon>
        <taxon>Nematoda</taxon>
        <taxon>Chromadorea</taxon>
        <taxon>Rhabditida</taxon>
        <taxon>Tylenchina</taxon>
        <taxon>Panagrolaimomorpha</taxon>
        <taxon>Strongyloidoidea</taxon>
        <taxon>Strongyloididae</taxon>
        <taxon>Parastrongyloides</taxon>
    </lineage>
</organism>
<comment type="catalytic activity">
    <reaction evidence="10">
        <text>L-threonyl-[protein] + UDP-N-acetyl-alpha-D-glucosamine = 3-O-(N-acetyl-beta-D-glucosaminyl)-L-threonyl-[protein] + UDP + H(+)</text>
        <dbReference type="Rhea" id="RHEA:48908"/>
        <dbReference type="Rhea" id="RHEA-COMP:11060"/>
        <dbReference type="Rhea" id="RHEA-COMP:12252"/>
        <dbReference type="ChEBI" id="CHEBI:15378"/>
        <dbReference type="ChEBI" id="CHEBI:30013"/>
        <dbReference type="ChEBI" id="CHEBI:57705"/>
        <dbReference type="ChEBI" id="CHEBI:58223"/>
        <dbReference type="ChEBI" id="CHEBI:90840"/>
        <dbReference type="EC" id="2.4.1.255"/>
    </reaction>
</comment>
<dbReference type="GO" id="GO:0097363">
    <property type="term" value="F:protein O-acetylglucosaminyltransferase activity"/>
    <property type="evidence" value="ECO:0007669"/>
    <property type="project" value="UniProtKB-EC"/>
</dbReference>
<keyword evidence="2" id="KW-0328">Glycosyltransferase</keyword>
<evidence type="ECO:0000256" key="1">
    <source>
        <dbReference type="ARBA" id="ARBA00011970"/>
    </source>
</evidence>
<sequence>MLIFTYISFSLSFQLAEILKNEFDNELEISLVDFNSKIPFLKQVEIIHNTDIFLGIHGSGLTHLLFLPEWAALFEIYNCDDPNCYSDLSRLRGIKYFTWPKYLVNEGIKPYFPSGSPPKDVPHKKFTNYIIDEELFKIEFNKVKEYVRRHPSFVNEQRKLRRAANIKKNLTKEL</sequence>
<dbReference type="Pfam" id="PF04577">
    <property type="entry name" value="Glyco_transf_61"/>
    <property type="match status" value="1"/>
</dbReference>
<dbReference type="GO" id="GO:0005788">
    <property type="term" value="C:endoplasmic reticulum lumen"/>
    <property type="evidence" value="ECO:0007669"/>
    <property type="project" value="TreeGrafter"/>
</dbReference>
<dbReference type="InterPro" id="IPR007657">
    <property type="entry name" value="Glycosyltransferase_61"/>
</dbReference>
<evidence type="ECO:0000259" key="11">
    <source>
        <dbReference type="Pfam" id="PF04577"/>
    </source>
</evidence>
<evidence type="ECO:0000256" key="7">
    <source>
        <dbReference type="ARBA" id="ARBA00040944"/>
    </source>
</evidence>
<keyword evidence="4" id="KW-0732">Signal</keyword>
<evidence type="ECO:0000256" key="4">
    <source>
        <dbReference type="ARBA" id="ARBA00022729"/>
    </source>
</evidence>
<comment type="catalytic activity">
    <reaction evidence="9">
        <text>L-seryl-[protein] + UDP-N-acetyl-alpha-D-glucosamine = 3-O-(N-acetyl-beta-D-glucosaminyl)-L-seryl-[protein] + UDP + H(+)</text>
        <dbReference type="Rhea" id="RHEA:48904"/>
        <dbReference type="Rhea" id="RHEA-COMP:9863"/>
        <dbReference type="Rhea" id="RHEA-COMP:12251"/>
        <dbReference type="ChEBI" id="CHEBI:15378"/>
        <dbReference type="ChEBI" id="CHEBI:29999"/>
        <dbReference type="ChEBI" id="CHEBI:57705"/>
        <dbReference type="ChEBI" id="CHEBI:58223"/>
        <dbReference type="ChEBI" id="CHEBI:90838"/>
        <dbReference type="EC" id="2.4.1.255"/>
    </reaction>
</comment>
<keyword evidence="12" id="KW-1185">Reference proteome</keyword>
<evidence type="ECO:0000256" key="6">
    <source>
        <dbReference type="ARBA" id="ARBA00023180"/>
    </source>
</evidence>
<evidence type="ECO:0000256" key="9">
    <source>
        <dbReference type="ARBA" id="ARBA00048317"/>
    </source>
</evidence>
<dbReference type="InterPro" id="IPR049625">
    <property type="entry name" value="Glyco_transf_61_cat"/>
</dbReference>
<dbReference type="WBParaSite" id="PTRK_0000741200.1">
    <property type="protein sequence ID" value="PTRK_0000741200.1"/>
    <property type="gene ID" value="PTRK_0000741200"/>
</dbReference>
<dbReference type="EC" id="2.4.1.255" evidence="1"/>
<proteinExistence type="predicted"/>
<feature type="domain" description="Glycosyltransferase 61 catalytic" evidence="11">
    <location>
        <begin position="15"/>
        <end position="71"/>
    </location>
</feature>
<name>A0A0N4ZHL4_PARTI</name>
<accession>A0A0N4ZHL4</accession>
<dbReference type="Proteomes" id="UP000038045">
    <property type="component" value="Unplaced"/>
</dbReference>
<dbReference type="AlphaFoldDB" id="A0A0N4ZHL4"/>
<dbReference type="STRING" id="131310.A0A0N4ZHL4"/>
<keyword evidence="3" id="KW-0808">Transferase</keyword>
<evidence type="ECO:0000256" key="10">
    <source>
        <dbReference type="ARBA" id="ARBA00049432"/>
    </source>
</evidence>
<dbReference type="PANTHER" id="PTHR20961:SF148">
    <property type="entry name" value="EGF DOMAIN-SPECIFIC O-LINKED N-ACETYLGLUCOSAMINE TRANSFERASE"/>
    <property type="match status" value="1"/>
</dbReference>
<evidence type="ECO:0000256" key="8">
    <source>
        <dbReference type="ARBA" id="ARBA00042574"/>
    </source>
</evidence>
<dbReference type="PANTHER" id="PTHR20961">
    <property type="entry name" value="GLYCOSYLTRANSFERASE"/>
    <property type="match status" value="1"/>
</dbReference>